<feature type="transmembrane region" description="Helical" evidence="10">
    <location>
        <begin position="528"/>
        <end position="549"/>
    </location>
</feature>
<feature type="transmembrane region" description="Helical" evidence="10">
    <location>
        <begin position="556"/>
        <end position="574"/>
    </location>
</feature>
<evidence type="ECO:0000256" key="1">
    <source>
        <dbReference type="ARBA" id="ARBA00004477"/>
    </source>
</evidence>
<keyword evidence="5 10" id="KW-0378">Hydrolase</keyword>
<dbReference type="GO" id="GO:0005789">
    <property type="term" value="C:endoplasmic reticulum membrane"/>
    <property type="evidence" value="ECO:0007669"/>
    <property type="project" value="UniProtKB-SubCell"/>
</dbReference>
<evidence type="ECO:0000256" key="9">
    <source>
        <dbReference type="ARBA" id="ARBA00023136"/>
    </source>
</evidence>
<evidence type="ECO:0000256" key="7">
    <source>
        <dbReference type="ARBA" id="ARBA00022927"/>
    </source>
</evidence>
<dbReference type="InterPro" id="IPR039529">
    <property type="entry name" value="PGAP1/BST1"/>
</dbReference>
<dbReference type="GO" id="GO:0050185">
    <property type="term" value="F:phosphatidylinositol deacylase activity"/>
    <property type="evidence" value="ECO:0007669"/>
    <property type="project" value="TreeGrafter"/>
</dbReference>
<organism evidence="12">
    <name type="scientific">Ascaris suum</name>
    <name type="common">Pig roundworm</name>
    <name type="synonym">Ascaris lumbricoides</name>
    <dbReference type="NCBI Taxonomy" id="6253"/>
    <lineage>
        <taxon>Eukaryota</taxon>
        <taxon>Metazoa</taxon>
        <taxon>Ecdysozoa</taxon>
        <taxon>Nematoda</taxon>
        <taxon>Chromadorea</taxon>
        <taxon>Rhabditida</taxon>
        <taxon>Spirurina</taxon>
        <taxon>Ascaridomorpha</taxon>
        <taxon>Ascaridoidea</taxon>
        <taxon>Ascarididae</taxon>
        <taxon>Ascaris</taxon>
    </lineage>
</organism>
<proteinExistence type="evidence at transcript level"/>
<dbReference type="AlphaFoldDB" id="F1KSH3"/>
<dbReference type="Pfam" id="PF07819">
    <property type="entry name" value="PGAP1"/>
    <property type="match status" value="1"/>
</dbReference>
<evidence type="ECO:0000259" key="11">
    <source>
        <dbReference type="Pfam" id="PF07819"/>
    </source>
</evidence>
<comment type="subcellular location">
    <subcellularLocation>
        <location evidence="1">Endoplasmic reticulum membrane</location>
        <topology evidence="1">Multi-pass membrane protein</topology>
    </subcellularLocation>
</comment>
<evidence type="ECO:0000256" key="2">
    <source>
        <dbReference type="ARBA" id="ARBA00006931"/>
    </source>
</evidence>
<dbReference type="Gene3D" id="3.40.50.1820">
    <property type="entry name" value="alpha/beta hydrolase"/>
    <property type="match status" value="1"/>
</dbReference>
<keyword evidence="7 10" id="KW-0653">Protein transport</keyword>
<dbReference type="SUPFAM" id="SSF53474">
    <property type="entry name" value="alpha/beta-Hydrolases"/>
    <property type="match status" value="1"/>
</dbReference>
<keyword evidence="9 10" id="KW-0472">Membrane</keyword>
<evidence type="ECO:0000313" key="12">
    <source>
        <dbReference type="EMBL" id="ADY40827.1"/>
    </source>
</evidence>
<accession>F1KSH3</accession>
<dbReference type="InterPro" id="IPR029058">
    <property type="entry name" value="AB_hydrolase_fold"/>
</dbReference>
<keyword evidence="6 10" id="KW-0256">Endoplasmic reticulum</keyword>
<evidence type="ECO:0000256" key="3">
    <source>
        <dbReference type="ARBA" id="ARBA00022448"/>
    </source>
</evidence>
<feature type="transmembrane region" description="Helical" evidence="10">
    <location>
        <begin position="653"/>
        <end position="678"/>
    </location>
</feature>
<evidence type="ECO:0000256" key="10">
    <source>
        <dbReference type="RuleBase" id="RU365011"/>
    </source>
</evidence>
<evidence type="ECO:0000256" key="5">
    <source>
        <dbReference type="ARBA" id="ARBA00022801"/>
    </source>
</evidence>
<comment type="caution">
    <text evidence="10">Lacks conserved residue(s) required for the propagation of feature annotation.</text>
</comment>
<keyword evidence="8 10" id="KW-1133">Transmembrane helix</keyword>
<dbReference type="GO" id="GO:0006505">
    <property type="term" value="P:GPI anchor metabolic process"/>
    <property type="evidence" value="ECO:0007669"/>
    <property type="project" value="TreeGrafter"/>
</dbReference>
<protein>
    <recommendedName>
        <fullName evidence="10">GPI inositol-deacylase</fullName>
        <ecNumber evidence="10">3.1.-.-</ecNumber>
    </recommendedName>
</protein>
<dbReference type="GO" id="GO:0015031">
    <property type="term" value="P:protein transport"/>
    <property type="evidence" value="ECO:0007669"/>
    <property type="project" value="UniProtKB-KW"/>
</dbReference>
<feature type="domain" description="GPI inositol-deacylase PGAP1-like alpha/beta" evidence="11">
    <location>
        <begin position="75"/>
        <end position="242"/>
    </location>
</feature>
<dbReference type="EMBL" id="JI165136">
    <property type="protein sequence ID" value="ADY40827.1"/>
    <property type="molecule type" value="mRNA"/>
</dbReference>
<dbReference type="EC" id="3.1.-.-" evidence="10"/>
<feature type="transmembrane region" description="Helical" evidence="10">
    <location>
        <begin position="501"/>
        <end position="522"/>
    </location>
</feature>
<evidence type="ECO:0000256" key="4">
    <source>
        <dbReference type="ARBA" id="ARBA00022692"/>
    </source>
</evidence>
<evidence type="ECO:0000256" key="8">
    <source>
        <dbReference type="ARBA" id="ARBA00022989"/>
    </source>
</evidence>
<keyword evidence="4 10" id="KW-0812">Transmembrane</keyword>
<dbReference type="InterPro" id="IPR012908">
    <property type="entry name" value="PGAP1-ab_dom-like"/>
</dbReference>
<keyword evidence="3 10" id="KW-0813">Transport</keyword>
<reference evidence="12" key="1">
    <citation type="journal article" date="2011" name="Genome Res.">
        <title>Deep small RNA sequencing from the nematode Ascaris reveals conservation, functional diversification, and novel developmental profiles.</title>
        <authorList>
            <person name="Wang J."/>
            <person name="Czech B."/>
            <person name="Crunk A."/>
            <person name="Wallace A."/>
            <person name="Mitreva M."/>
            <person name="Hannon G.J."/>
            <person name="Davis R.E."/>
        </authorList>
    </citation>
    <scope>NUCLEOTIDE SEQUENCE</scope>
</reference>
<comment type="function">
    <text evidence="10">Involved in inositol deacylation of GPI-anchored proteins which plays important roles in the quality control and ER-associated degradation of GPI-anchored proteins.</text>
</comment>
<comment type="similarity">
    <text evidence="2 10">Belongs to the GPI inositol-deacylase family.</text>
</comment>
<dbReference type="PANTHER" id="PTHR15495">
    <property type="entry name" value="NEGATIVE REGULATOR OF VESICLE FORMATION-RELATED"/>
    <property type="match status" value="1"/>
</dbReference>
<sequence>MMTDALEMYVLMRLRRCLCDFAPSSSSPGRVPHVVSAHSFAPVTSQVCCVGCHVALCKDAASALVRKYSPVEGINVLEELTGISGMYLERQIRYVELVVEYVWQLYSPRAEGIIFVAHSMGGVVVRSLLRDPRFDTSRIAFIITLATPHTSPPAPFDDFLENAYVQMKSAWNKRAKELSILRVVSISGGLRDALVPDELTDDTDLIHFSTAGIDGVEVEADHLCIVWCNQLVRVTSRLLFEYASSPMNFNQNADRIIHRVFSSSRYLYENKSADTERYADGAEILIGRLPSVTRNLANISSRHLLSISAGDWVFISLAASSSYLLVNDQPFNGMHTLGKHEYCLLPANDASKSSIVLHPGDAIRVVAVFEDAFVETALSLGSFARIASLFTTLWESTINGSSVAVVLPLKFGQTVIAVEVQLREVACRSKRRGVSRVEFRSRGSRRVSDRSGSVDSVVGFSSNGIDKDALVLFIVDPQCDYRATLQTSYAYTLQLVLRKNVFMTAFHTVAYVMCAFIASTVLKEAGSRAYASDGTIFILTGLFYACFIATSSMKDWMFATFCGFIICGLVSLLQEVSVQIIPCMLFISNKCTTEIRCFGLKPFDAFLLTCLFIIPAANGFIMLTILALASIMEVLRRNLARDVSEIEGRFSQLVLLVVVHLLMLMCFGPFCACSVWNVLKYGLGALSVYEDPARIPAYMLCVSTLLRSVFDQRSFASLRWCPAVILPHLASATDKTTFSHLGKVLIATIAVMPFSMQNPRTEERLRPGWVPH</sequence>
<dbReference type="PANTHER" id="PTHR15495:SF7">
    <property type="entry name" value="GPI INOSITOL-DEACYLASE"/>
    <property type="match status" value="1"/>
</dbReference>
<name>F1KSH3_ASCSU</name>
<dbReference type="GO" id="GO:0006888">
    <property type="term" value="P:endoplasmic reticulum to Golgi vesicle-mediated transport"/>
    <property type="evidence" value="ECO:0007669"/>
    <property type="project" value="TreeGrafter"/>
</dbReference>
<evidence type="ECO:0000256" key="6">
    <source>
        <dbReference type="ARBA" id="ARBA00022824"/>
    </source>
</evidence>
<feature type="transmembrane region" description="Helical" evidence="10">
    <location>
        <begin position="606"/>
        <end position="632"/>
    </location>
</feature>